<keyword evidence="1" id="KW-0472">Membrane</keyword>
<protein>
    <submittedName>
        <fullName evidence="2">Uncharacterized protein</fullName>
    </submittedName>
</protein>
<feature type="transmembrane region" description="Helical" evidence="1">
    <location>
        <begin position="12"/>
        <end position="31"/>
    </location>
</feature>
<evidence type="ECO:0000313" key="3">
    <source>
        <dbReference type="Proteomes" id="UP000005408"/>
    </source>
</evidence>
<keyword evidence="1" id="KW-1133">Transmembrane helix</keyword>
<accession>A0A8W8IFF9</accession>
<organism evidence="2 3">
    <name type="scientific">Magallana gigas</name>
    <name type="common">Pacific oyster</name>
    <name type="synonym">Crassostrea gigas</name>
    <dbReference type="NCBI Taxonomy" id="29159"/>
    <lineage>
        <taxon>Eukaryota</taxon>
        <taxon>Metazoa</taxon>
        <taxon>Spiralia</taxon>
        <taxon>Lophotrochozoa</taxon>
        <taxon>Mollusca</taxon>
        <taxon>Bivalvia</taxon>
        <taxon>Autobranchia</taxon>
        <taxon>Pteriomorphia</taxon>
        <taxon>Ostreida</taxon>
        <taxon>Ostreoidea</taxon>
        <taxon>Ostreidae</taxon>
        <taxon>Magallana</taxon>
    </lineage>
</organism>
<keyword evidence="1" id="KW-0812">Transmembrane</keyword>
<sequence length="258" mass="29670">MNKRIEMKRSHTVVLILFAILTLGIALTLLLTDHSRNKNNTAGAAPLSSPDAPARWTNPCNATRNFSLGDFTFPDVSEFEKIQRIEEKLLAAKDIANNLQTKMSEERIRSPSLEVYVESHHIENFPQTTITDQDLEIYKKNVTLAYVRTYRDLSVVAAFLEAIRKDEVTFEHGSWLSTFSENEEHIYRLLCEVHNAIIISGATIEYESRDIVPESMRNMFDRTMRYMRDYIILRDSVKLLQSFLDMNEVILSSLSNSS</sequence>
<keyword evidence="3" id="KW-1185">Reference proteome</keyword>
<dbReference type="EnsemblMetazoa" id="G13988.2">
    <property type="protein sequence ID" value="G13988.2:cds"/>
    <property type="gene ID" value="G13988"/>
</dbReference>
<evidence type="ECO:0000313" key="2">
    <source>
        <dbReference type="EnsemblMetazoa" id="G13988.2:cds"/>
    </source>
</evidence>
<reference evidence="2" key="1">
    <citation type="submission" date="2022-08" db="UniProtKB">
        <authorList>
            <consortium name="EnsemblMetazoa"/>
        </authorList>
    </citation>
    <scope>IDENTIFICATION</scope>
    <source>
        <strain evidence="2">05x7-T-G4-1.051#20</strain>
    </source>
</reference>
<proteinExistence type="predicted"/>
<dbReference type="AlphaFoldDB" id="A0A8W8IFF9"/>
<evidence type="ECO:0000256" key="1">
    <source>
        <dbReference type="SAM" id="Phobius"/>
    </source>
</evidence>
<dbReference type="Proteomes" id="UP000005408">
    <property type="component" value="Unassembled WGS sequence"/>
</dbReference>
<name>A0A8W8IFF9_MAGGI</name>